<keyword evidence="3" id="KW-1185">Reference proteome</keyword>
<dbReference type="AlphaFoldDB" id="A0A6N4TMT4"/>
<evidence type="ECO:0008006" key="4">
    <source>
        <dbReference type="Google" id="ProtNLM"/>
    </source>
</evidence>
<evidence type="ECO:0000256" key="1">
    <source>
        <dbReference type="SAM" id="MobiDB-lite"/>
    </source>
</evidence>
<name>A0A6N4TMT4_9FIRM</name>
<reference evidence="3" key="1">
    <citation type="submission" date="2019-05" db="EMBL/GenBank/DDBJ databases">
        <title>Complete genome sequencing of Absiella argi strain JCM 30884.</title>
        <authorList>
            <person name="Sakamoto M."/>
            <person name="Murakami T."/>
            <person name="Mori H."/>
        </authorList>
    </citation>
    <scope>NUCLEOTIDE SEQUENCE [LARGE SCALE GENOMIC DNA]</scope>
    <source>
        <strain evidence="3">JCM 30884</strain>
    </source>
</reference>
<sequence>MMFEEELKKEKNPAVIRIGNYLKKRAETDTSVKNNLNKENKSLKECWDYVLGEVAKTMYRNGNFGCAAGDDEDLYALAVHYYDEDDIKIEPLPTNMKVEAKMDEDKKEEKTAEIEPKEIQKEKVKRISKSKKDPVDGQISLF</sequence>
<dbReference type="InterPro" id="IPR025624">
    <property type="entry name" value="PcfK"/>
</dbReference>
<accession>A0A6N4TMT4</accession>
<dbReference type="Pfam" id="PF14058">
    <property type="entry name" value="PcfK"/>
    <property type="match status" value="1"/>
</dbReference>
<evidence type="ECO:0000313" key="3">
    <source>
        <dbReference type="Proteomes" id="UP000464754"/>
    </source>
</evidence>
<dbReference type="EMBL" id="AP019695">
    <property type="protein sequence ID" value="BBK23861.1"/>
    <property type="molecule type" value="Genomic_DNA"/>
</dbReference>
<evidence type="ECO:0000313" key="2">
    <source>
        <dbReference type="EMBL" id="BBK23861.1"/>
    </source>
</evidence>
<gene>
    <name evidence="2" type="ORF">Aargi30884_27640</name>
</gene>
<dbReference type="KEGG" id="aarg:Aargi30884_27640"/>
<dbReference type="RefSeq" id="WP_163052520.1">
    <property type="nucleotide sequence ID" value="NZ_AP019695.1"/>
</dbReference>
<protein>
    <recommendedName>
        <fullName evidence="4">PcfK-like protein</fullName>
    </recommendedName>
</protein>
<proteinExistence type="predicted"/>
<organism evidence="2 3">
    <name type="scientific">Amedibacterium intestinale</name>
    <dbReference type="NCBI Taxonomy" id="2583452"/>
    <lineage>
        <taxon>Bacteria</taxon>
        <taxon>Bacillati</taxon>
        <taxon>Bacillota</taxon>
        <taxon>Erysipelotrichia</taxon>
        <taxon>Erysipelotrichales</taxon>
        <taxon>Erysipelotrichaceae</taxon>
        <taxon>Amedibacterium</taxon>
    </lineage>
</organism>
<feature type="region of interest" description="Disordered" evidence="1">
    <location>
        <begin position="122"/>
        <end position="142"/>
    </location>
</feature>
<dbReference type="Proteomes" id="UP000464754">
    <property type="component" value="Chromosome"/>
</dbReference>